<dbReference type="PROSITE" id="PS51485">
    <property type="entry name" value="PHYTOCYANIN"/>
    <property type="match status" value="1"/>
</dbReference>
<evidence type="ECO:0000259" key="2">
    <source>
        <dbReference type="PROSITE" id="PS51485"/>
    </source>
</evidence>
<dbReference type="GO" id="GO:0005886">
    <property type="term" value="C:plasma membrane"/>
    <property type="evidence" value="ECO:0007669"/>
    <property type="project" value="TreeGrafter"/>
</dbReference>
<evidence type="ECO:0000313" key="4">
    <source>
        <dbReference type="Proteomes" id="UP001428341"/>
    </source>
</evidence>
<proteinExistence type="predicted"/>
<evidence type="ECO:0000256" key="1">
    <source>
        <dbReference type="SAM" id="SignalP"/>
    </source>
</evidence>
<reference evidence="3 4" key="1">
    <citation type="submission" date="2024-05" db="EMBL/GenBank/DDBJ databases">
        <title>Haplotype-resolved chromosome-level genome assembly of Huyou (Citrus changshanensis).</title>
        <authorList>
            <person name="Miao C."/>
            <person name="Chen W."/>
            <person name="Wu Y."/>
            <person name="Wang L."/>
            <person name="Zhao S."/>
            <person name="Grierson D."/>
            <person name="Xu C."/>
            <person name="Chen K."/>
        </authorList>
    </citation>
    <scope>NUCLEOTIDE SEQUENCE [LARGE SCALE GENOMIC DNA]</scope>
    <source>
        <strain evidence="3">01-14</strain>
        <tissue evidence="3">Leaf</tissue>
    </source>
</reference>
<dbReference type="SUPFAM" id="SSF49503">
    <property type="entry name" value="Cupredoxins"/>
    <property type="match status" value="1"/>
</dbReference>
<comment type="caution">
    <text evidence="3">The sequence shown here is derived from an EMBL/GenBank/DDBJ whole genome shotgun (WGS) entry which is preliminary data.</text>
</comment>
<feature type="signal peptide" evidence="1">
    <location>
        <begin position="1"/>
        <end position="25"/>
    </location>
</feature>
<dbReference type="AlphaFoldDB" id="A0AAP0LX74"/>
<keyword evidence="1" id="KW-0732">Signal</keyword>
<keyword evidence="4" id="KW-1185">Reference proteome</keyword>
<accession>A0AAP0LX74</accession>
<dbReference type="InterPro" id="IPR008972">
    <property type="entry name" value="Cupredoxin"/>
</dbReference>
<evidence type="ECO:0000313" key="3">
    <source>
        <dbReference type="EMBL" id="KAK9187270.1"/>
    </source>
</evidence>
<dbReference type="InterPro" id="IPR003245">
    <property type="entry name" value="Phytocyanin_dom"/>
</dbReference>
<dbReference type="InterPro" id="IPR039391">
    <property type="entry name" value="Phytocyanin-like"/>
</dbReference>
<dbReference type="GO" id="GO:0009055">
    <property type="term" value="F:electron transfer activity"/>
    <property type="evidence" value="ECO:0007669"/>
    <property type="project" value="InterPro"/>
</dbReference>
<feature type="chain" id="PRO_5042989210" description="Phytocyanin domain-containing protein" evidence="1">
    <location>
        <begin position="26"/>
        <end position="114"/>
    </location>
</feature>
<sequence length="114" mass="12287">MGFRKTKRYIIVAALSFLLVMATAATVCVGGGGGAEKVVSLGGIGFLRNINVGDTIVFEYNRQSDNVIVLRNRKGFESKSLNQPSSTTGADSILLRFPGRHYFWCGFPGHCQAG</sequence>
<feature type="domain" description="Phytocyanin" evidence="2">
    <location>
        <begin position="25"/>
        <end position="114"/>
    </location>
</feature>
<protein>
    <recommendedName>
        <fullName evidence="2">Phytocyanin domain-containing protein</fullName>
    </recommendedName>
</protein>
<dbReference type="EMBL" id="JBCGBO010000007">
    <property type="protein sequence ID" value="KAK9187270.1"/>
    <property type="molecule type" value="Genomic_DNA"/>
</dbReference>
<dbReference type="PANTHER" id="PTHR33021:SF356">
    <property type="entry name" value="MAVICYANIN"/>
    <property type="match status" value="1"/>
</dbReference>
<dbReference type="Gene3D" id="2.60.40.420">
    <property type="entry name" value="Cupredoxins - blue copper proteins"/>
    <property type="match status" value="1"/>
</dbReference>
<name>A0AAP0LX74_9ROSI</name>
<gene>
    <name evidence="3" type="ORF">WN944_018662</name>
</gene>
<organism evidence="3 4">
    <name type="scientific">Citrus x changshan-huyou</name>
    <dbReference type="NCBI Taxonomy" id="2935761"/>
    <lineage>
        <taxon>Eukaryota</taxon>
        <taxon>Viridiplantae</taxon>
        <taxon>Streptophyta</taxon>
        <taxon>Embryophyta</taxon>
        <taxon>Tracheophyta</taxon>
        <taxon>Spermatophyta</taxon>
        <taxon>Magnoliopsida</taxon>
        <taxon>eudicotyledons</taxon>
        <taxon>Gunneridae</taxon>
        <taxon>Pentapetalae</taxon>
        <taxon>rosids</taxon>
        <taxon>malvids</taxon>
        <taxon>Sapindales</taxon>
        <taxon>Rutaceae</taxon>
        <taxon>Aurantioideae</taxon>
        <taxon>Citrus</taxon>
    </lineage>
</organism>
<dbReference type="PANTHER" id="PTHR33021">
    <property type="entry name" value="BLUE COPPER PROTEIN"/>
    <property type="match status" value="1"/>
</dbReference>
<dbReference type="Pfam" id="PF02298">
    <property type="entry name" value="Cu_bind_like"/>
    <property type="match status" value="1"/>
</dbReference>
<dbReference type="Proteomes" id="UP001428341">
    <property type="component" value="Unassembled WGS sequence"/>
</dbReference>